<keyword evidence="3" id="KW-1185">Reference proteome</keyword>
<gene>
    <name evidence="2" type="ORF">JTE90_027733</name>
</gene>
<dbReference type="Proteomes" id="UP000827092">
    <property type="component" value="Unassembled WGS sequence"/>
</dbReference>
<dbReference type="InterPro" id="IPR048739">
    <property type="entry name" value="CEP104_N"/>
</dbReference>
<proteinExistence type="predicted"/>
<protein>
    <recommendedName>
        <fullName evidence="1">Centrosomal protein CEP104 N-terminal domain-containing protein</fullName>
    </recommendedName>
</protein>
<dbReference type="PANTHER" id="PTHR13371">
    <property type="entry name" value="GLYCINE-, GLUTAMATE-, THIENYLCYCLOHEXYLPIPERIDINE-BINDING PROTEIN"/>
    <property type="match status" value="1"/>
</dbReference>
<dbReference type="Gene3D" id="2.60.120.260">
    <property type="entry name" value="Galactose-binding domain-like"/>
    <property type="match status" value="1"/>
</dbReference>
<evidence type="ECO:0000259" key="1">
    <source>
        <dbReference type="Pfam" id="PF21038"/>
    </source>
</evidence>
<dbReference type="InterPro" id="IPR052607">
    <property type="entry name" value="CEP104-like"/>
</dbReference>
<dbReference type="Pfam" id="PF21038">
    <property type="entry name" value="CEP104_N"/>
    <property type="match status" value="1"/>
</dbReference>
<dbReference type="GO" id="GO:0005929">
    <property type="term" value="C:cilium"/>
    <property type="evidence" value="ECO:0007669"/>
    <property type="project" value="TreeGrafter"/>
</dbReference>
<sequence>MIKRIDFSVIKVTGEDDNFPAAELNNQRPVAKGWMSPKFCSYPQVIIIRLETRARLCKFQLLSHPFSITSKLELHVGDVKKSLPELLQNVSWEKQGEIFLSDNSNTGYSARELRSARVDIIAKFVKLILHQNHVNQLNLCNQVGLIAVNLLGEAVLEGGSFKAKYLCQECN</sequence>
<comment type="caution">
    <text evidence="2">The sequence shown here is derived from an EMBL/GenBank/DDBJ whole genome shotgun (WGS) entry which is preliminary data.</text>
</comment>
<evidence type="ECO:0000313" key="2">
    <source>
        <dbReference type="EMBL" id="KAG8183808.1"/>
    </source>
</evidence>
<reference evidence="2 3" key="1">
    <citation type="journal article" date="2022" name="Nat. Ecol. Evol.">
        <title>A masculinizing supergene underlies an exaggerated male reproductive morph in a spider.</title>
        <authorList>
            <person name="Hendrickx F."/>
            <person name="De Corte Z."/>
            <person name="Sonet G."/>
            <person name="Van Belleghem S.M."/>
            <person name="Kostlbacher S."/>
            <person name="Vangestel C."/>
        </authorList>
    </citation>
    <scope>NUCLEOTIDE SEQUENCE [LARGE SCALE GENOMIC DNA]</scope>
    <source>
        <strain evidence="2">W744_W776</strain>
    </source>
</reference>
<dbReference type="SUPFAM" id="SSF49785">
    <property type="entry name" value="Galactose-binding domain-like"/>
    <property type="match status" value="1"/>
</dbReference>
<dbReference type="PANTHER" id="PTHR13371:SF0">
    <property type="entry name" value="CENTROSOMAL PROTEIN OF 104 KDA"/>
    <property type="match status" value="1"/>
</dbReference>
<dbReference type="InterPro" id="IPR008979">
    <property type="entry name" value="Galactose-bd-like_sf"/>
</dbReference>
<dbReference type="EMBL" id="JAFNEN010000403">
    <property type="protein sequence ID" value="KAG8183808.1"/>
    <property type="molecule type" value="Genomic_DNA"/>
</dbReference>
<feature type="domain" description="Centrosomal protein CEP104 N-terminal" evidence="1">
    <location>
        <begin position="33"/>
        <end position="152"/>
    </location>
</feature>
<organism evidence="2 3">
    <name type="scientific">Oedothorax gibbosus</name>
    <dbReference type="NCBI Taxonomy" id="931172"/>
    <lineage>
        <taxon>Eukaryota</taxon>
        <taxon>Metazoa</taxon>
        <taxon>Ecdysozoa</taxon>
        <taxon>Arthropoda</taxon>
        <taxon>Chelicerata</taxon>
        <taxon>Arachnida</taxon>
        <taxon>Araneae</taxon>
        <taxon>Araneomorphae</taxon>
        <taxon>Entelegynae</taxon>
        <taxon>Araneoidea</taxon>
        <taxon>Linyphiidae</taxon>
        <taxon>Erigoninae</taxon>
        <taxon>Oedothorax</taxon>
    </lineage>
</organism>
<evidence type="ECO:0000313" key="3">
    <source>
        <dbReference type="Proteomes" id="UP000827092"/>
    </source>
</evidence>
<accession>A0AAV6UJD6</accession>
<dbReference type="AlphaFoldDB" id="A0AAV6UJD6"/>
<name>A0AAV6UJD6_9ARAC</name>